<sequence>QSPQENILNRMRTIEKRVEVMSSQQDQMCVYLDHLMEGLKIIGGERIKMPERRRLDPEESFDEISSSVEQTKRQYLGDILSERRRSHGSSNADEQPSTIFNFFPTYRN</sequence>
<reference evidence="2" key="1">
    <citation type="submission" date="2021-02" db="EMBL/GenBank/DDBJ databases">
        <authorList>
            <person name="Nowell W R."/>
        </authorList>
    </citation>
    <scope>NUCLEOTIDE SEQUENCE</scope>
</reference>
<name>A0A8S3E877_9BILA</name>
<dbReference type="AlphaFoldDB" id="A0A8S3E877"/>
<dbReference type="EMBL" id="CAJOBI010231243">
    <property type="protein sequence ID" value="CAF5065052.1"/>
    <property type="molecule type" value="Genomic_DNA"/>
</dbReference>
<feature type="compositionally biased region" description="Polar residues" evidence="1">
    <location>
        <begin position="88"/>
        <end position="100"/>
    </location>
</feature>
<feature type="region of interest" description="Disordered" evidence="1">
    <location>
        <begin position="81"/>
        <end position="108"/>
    </location>
</feature>
<protein>
    <submittedName>
        <fullName evidence="2">Uncharacterized protein</fullName>
    </submittedName>
</protein>
<proteinExistence type="predicted"/>
<feature type="non-terminal residue" evidence="2">
    <location>
        <position position="108"/>
    </location>
</feature>
<comment type="caution">
    <text evidence="2">The sequence shown here is derived from an EMBL/GenBank/DDBJ whole genome shotgun (WGS) entry which is preliminary data.</text>
</comment>
<accession>A0A8S3E877</accession>
<gene>
    <name evidence="2" type="ORF">SMN809_LOCUS59973</name>
</gene>
<dbReference type="Proteomes" id="UP000676336">
    <property type="component" value="Unassembled WGS sequence"/>
</dbReference>
<evidence type="ECO:0000313" key="3">
    <source>
        <dbReference type="Proteomes" id="UP000676336"/>
    </source>
</evidence>
<evidence type="ECO:0000256" key="1">
    <source>
        <dbReference type="SAM" id="MobiDB-lite"/>
    </source>
</evidence>
<evidence type="ECO:0000313" key="2">
    <source>
        <dbReference type="EMBL" id="CAF5065052.1"/>
    </source>
</evidence>
<organism evidence="2 3">
    <name type="scientific">Rotaria magnacalcarata</name>
    <dbReference type="NCBI Taxonomy" id="392030"/>
    <lineage>
        <taxon>Eukaryota</taxon>
        <taxon>Metazoa</taxon>
        <taxon>Spiralia</taxon>
        <taxon>Gnathifera</taxon>
        <taxon>Rotifera</taxon>
        <taxon>Eurotatoria</taxon>
        <taxon>Bdelloidea</taxon>
        <taxon>Philodinida</taxon>
        <taxon>Philodinidae</taxon>
        <taxon>Rotaria</taxon>
    </lineage>
</organism>
<feature type="non-terminal residue" evidence="2">
    <location>
        <position position="1"/>
    </location>
</feature>